<evidence type="ECO:0000313" key="2">
    <source>
        <dbReference type="EMBL" id="SPD25794.1"/>
    </source>
</evidence>
<feature type="compositionally biased region" description="Basic residues" evidence="1">
    <location>
        <begin position="39"/>
        <end position="65"/>
    </location>
</feature>
<sequence>MPPATLNIDEGVEAEAAIVPGFIRGTEGEEYCLLGARERPRRKRMKKEHRRTRRLQHPRLSMHKL</sequence>
<reference evidence="2" key="1">
    <citation type="submission" date="2018-02" db="EMBL/GenBank/DDBJ databases">
        <authorList>
            <person name="Cohen D.B."/>
            <person name="Kent A.D."/>
        </authorList>
    </citation>
    <scope>NUCLEOTIDE SEQUENCE</scope>
</reference>
<feature type="region of interest" description="Disordered" evidence="1">
    <location>
        <begin position="38"/>
        <end position="65"/>
    </location>
</feature>
<protein>
    <submittedName>
        <fullName evidence="2">Uncharacterized protein</fullName>
    </submittedName>
</protein>
<organism evidence="2">
    <name type="scientific">Fagus sylvatica</name>
    <name type="common">Beechnut</name>
    <dbReference type="NCBI Taxonomy" id="28930"/>
    <lineage>
        <taxon>Eukaryota</taxon>
        <taxon>Viridiplantae</taxon>
        <taxon>Streptophyta</taxon>
        <taxon>Embryophyta</taxon>
        <taxon>Tracheophyta</taxon>
        <taxon>Spermatophyta</taxon>
        <taxon>Magnoliopsida</taxon>
        <taxon>eudicotyledons</taxon>
        <taxon>Gunneridae</taxon>
        <taxon>Pentapetalae</taxon>
        <taxon>rosids</taxon>
        <taxon>fabids</taxon>
        <taxon>Fagales</taxon>
        <taxon>Fagaceae</taxon>
        <taxon>Fagus</taxon>
    </lineage>
</organism>
<dbReference type="AlphaFoldDB" id="A0A2N9INC0"/>
<gene>
    <name evidence="2" type="ORF">FSB_LOCUS53676</name>
</gene>
<name>A0A2N9INC0_FAGSY</name>
<proteinExistence type="predicted"/>
<dbReference type="EMBL" id="OIVN01006131">
    <property type="protein sequence ID" value="SPD25794.1"/>
    <property type="molecule type" value="Genomic_DNA"/>
</dbReference>
<accession>A0A2N9INC0</accession>
<evidence type="ECO:0000256" key="1">
    <source>
        <dbReference type="SAM" id="MobiDB-lite"/>
    </source>
</evidence>